<name>A0A9D9GMI7_9BACL</name>
<dbReference type="AlphaFoldDB" id="A0A9D9GMI7"/>
<dbReference type="SMART" id="SM00967">
    <property type="entry name" value="SpoU_sub_bind"/>
    <property type="match status" value="1"/>
</dbReference>
<evidence type="ECO:0000313" key="5">
    <source>
        <dbReference type="EMBL" id="MBO8414697.1"/>
    </source>
</evidence>
<comment type="similarity">
    <text evidence="1">Belongs to the class IV-like SAM-binding methyltransferase superfamily. RNA methyltransferase TrmH family.</text>
</comment>
<comment type="caution">
    <text evidence="5">The sequence shown here is derived from an EMBL/GenBank/DDBJ whole genome shotgun (WGS) entry which is preliminary data.</text>
</comment>
<feature type="domain" description="RNA 2-O ribose methyltransferase substrate binding" evidence="4">
    <location>
        <begin position="4"/>
        <end position="78"/>
    </location>
</feature>
<dbReference type="PANTHER" id="PTHR46429:SF1">
    <property type="entry name" value="23S RRNA (GUANOSINE-2'-O-)-METHYLTRANSFERASE RLMB"/>
    <property type="match status" value="1"/>
</dbReference>
<dbReference type="Pfam" id="PF00588">
    <property type="entry name" value="SpoU_methylase"/>
    <property type="match status" value="1"/>
</dbReference>
<dbReference type="GO" id="GO:0008173">
    <property type="term" value="F:RNA methyltransferase activity"/>
    <property type="evidence" value="ECO:0007669"/>
    <property type="project" value="InterPro"/>
</dbReference>
<sequence>MADCVYGRNPVKNLIEANPQKIVKIYLLDSPSLKDIYFLAKKANVAVEYAAKSMLNKYAGPNVNNQGVVALTKPFEYCDLTNFLSKLKGKTNSLVIILDGIEDPVNFGSIIRTACCFEVDGIIIGKNRQVQITPTVSCLVDKNAVHCKNPEKR</sequence>
<dbReference type="Proteomes" id="UP000823629">
    <property type="component" value="Unassembled WGS sequence"/>
</dbReference>
<proteinExistence type="inferred from homology"/>
<keyword evidence="2" id="KW-0489">Methyltransferase</keyword>
<gene>
    <name evidence="5" type="ORF">IAC78_04440</name>
</gene>
<dbReference type="GO" id="GO:0032259">
    <property type="term" value="P:methylation"/>
    <property type="evidence" value="ECO:0007669"/>
    <property type="project" value="UniProtKB-KW"/>
</dbReference>
<evidence type="ECO:0000256" key="1">
    <source>
        <dbReference type="ARBA" id="ARBA00007228"/>
    </source>
</evidence>
<evidence type="ECO:0000313" key="6">
    <source>
        <dbReference type="Proteomes" id="UP000823629"/>
    </source>
</evidence>
<evidence type="ECO:0000259" key="4">
    <source>
        <dbReference type="SMART" id="SM00967"/>
    </source>
</evidence>
<reference evidence="5" key="2">
    <citation type="journal article" date="2021" name="PeerJ">
        <title>Extensive microbial diversity within the chicken gut microbiome revealed by metagenomics and culture.</title>
        <authorList>
            <person name="Gilroy R."/>
            <person name="Ravi A."/>
            <person name="Getino M."/>
            <person name="Pursley I."/>
            <person name="Horton D.L."/>
            <person name="Alikhan N.F."/>
            <person name="Baker D."/>
            <person name="Gharbi K."/>
            <person name="Hall N."/>
            <person name="Watson M."/>
            <person name="Adriaenssens E.M."/>
            <person name="Foster-Nyarko E."/>
            <person name="Jarju S."/>
            <person name="Secka A."/>
            <person name="Antonio M."/>
            <person name="Oren A."/>
            <person name="Chaudhuri R.R."/>
            <person name="La Ragione R."/>
            <person name="Hildebrand F."/>
            <person name="Pallen M.J."/>
        </authorList>
    </citation>
    <scope>NUCLEOTIDE SEQUENCE</scope>
    <source>
        <strain evidence="5">1748</strain>
    </source>
</reference>
<dbReference type="GO" id="GO:0005829">
    <property type="term" value="C:cytosol"/>
    <property type="evidence" value="ECO:0007669"/>
    <property type="project" value="TreeGrafter"/>
</dbReference>
<dbReference type="GO" id="GO:0006396">
    <property type="term" value="P:RNA processing"/>
    <property type="evidence" value="ECO:0007669"/>
    <property type="project" value="InterPro"/>
</dbReference>
<dbReference type="SUPFAM" id="SSF55315">
    <property type="entry name" value="L30e-like"/>
    <property type="match status" value="1"/>
</dbReference>
<evidence type="ECO:0000256" key="3">
    <source>
        <dbReference type="ARBA" id="ARBA00022679"/>
    </source>
</evidence>
<dbReference type="InterPro" id="IPR013123">
    <property type="entry name" value="SpoU_subst-bd"/>
</dbReference>
<reference evidence="5" key="1">
    <citation type="submission" date="2020-10" db="EMBL/GenBank/DDBJ databases">
        <authorList>
            <person name="Gilroy R."/>
        </authorList>
    </citation>
    <scope>NUCLEOTIDE SEQUENCE</scope>
    <source>
        <strain evidence="5">1748</strain>
    </source>
</reference>
<dbReference type="InterPro" id="IPR004441">
    <property type="entry name" value="rRNA_MeTrfase_TrmH"/>
</dbReference>
<protein>
    <recommendedName>
        <fullName evidence="4">RNA 2-O ribose methyltransferase substrate binding domain-containing protein</fullName>
    </recommendedName>
</protein>
<dbReference type="SUPFAM" id="SSF75217">
    <property type="entry name" value="alpha/beta knot"/>
    <property type="match status" value="1"/>
</dbReference>
<dbReference type="InterPro" id="IPR001537">
    <property type="entry name" value="SpoU_MeTrfase"/>
</dbReference>
<dbReference type="GO" id="GO:0003723">
    <property type="term" value="F:RNA binding"/>
    <property type="evidence" value="ECO:0007669"/>
    <property type="project" value="InterPro"/>
</dbReference>
<dbReference type="InterPro" id="IPR029028">
    <property type="entry name" value="Alpha/beta_knot_MTases"/>
</dbReference>
<dbReference type="InterPro" id="IPR029026">
    <property type="entry name" value="tRNA_m1G_MTases_N"/>
</dbReference>
<dbReference type="Gene3D" id="3.30.1330.30">
    <property type="match status" value="1"/>
</dbReference>
<evidence type="ECO:0000256" key="2">
    <source>
        <dbReference type="ARBA" id="ARBA00022603"/>
    </source>
</evidence>
<dbReference type="EMBL" id="JADING010000129">
    <property type="protein sequence ID" value="MBO8414697.1"/>
    <property type="molecule type" value="Genomic_DNA"/>
</dbReference>
<dbReference type="PANTHER" id="PTHR46429">
    <property type="entry name" value="23S RRNA (GUANOSINE-2'-O-)-METHYLTRANSFERASE RLMB"/>
    <property type="match status" value="1"/>
</dbReference>
<keyword evidence="3" id="KW-0808">Transferase</keyword>
<dbReference type="Gene3D" id="3.40.1280.10">
    <property type="match status" value="1"/>
</dbReference>
<dbReference type="InterPro" id="IPR029064">
    <property type="entry name" value="Ribosomal_eL30-like_sf"/>
</dbReference>
<dbReference type="Pfam" id="PF08032">
    <property type="entry name" value="SpoU_sub_bind"/>
    <property type="match status" value="1"/>
</dbReference>
<accession>A0A9D9GMI7</accession>
<organism evidence="5 6">
    <name type="scientific">Candidatus Scatoplasma merdavium</name>
    <dbReference type="NCBI Taxonomy" id="2840932"/>
    <lineage>
        <taxon>Bacteria</taxon>
        <taxon>Bacillati</taxon>
        <taxon>Bacillota</taxon>
        <taxon>Bacilli</taxon>
        <taxon>Bacillales</taxon>
        <taxon>Candidatus Scatoplasma</taxon>
    </lineage>
</organism>